<reference evidence="2" key="1">
    <citation type="journal article" date="2014" name="Int. J. Syst. Evol. Microbiol.">
        <title>Complete genome sequence of Corynebacterium casei LMG S-19264T (=DSM 44701T), isolated from a smear-ripened cheese.</title>
        <authorList>
            <consortium name="US DOE Joint Genome Institute (JGI-PGF)"/>
            <person name="Walter F."/>
            <person name="Albersmeier A."/>
            <person name="Kalinowski J."/>
            <person name="Ruckert C."/>
        </authorList>
    </citation>
    <scope>NUCLEOTIDE SEQUENCE</scope>
    <source>
        <strain evidence="2">JCM 3035</strain>
    </source>
</reference>
<feature type="compositionally biased region" description="Basic and acidic residues" evidence="1">
    <location>
        <begin position="34"/>
        <end position="43"/>
    </location>
</feature>
<organism evidence="2 3">
    <name type="scientific">Streptomyces flaveus</name>
    <dbReference type="NCBI Taxonomy" id="66370"/>
    <lineage>
        <taxon>Bacteria</taxon>
        <taxon>Bacillati</taxon>
        <taxon>Actinomycetota</taxon>
        <taxon>Actinomycetes</taxon>
        <taxon>Kitasatosporales</taxon>
        <taxon>Streptomycetaceae</taxon>
        <taxon>Streptomyces</taxon>
        <taxon>Streptomyces aurantiacus group</taxon>
    </lineage>
</organism>
<evidence type="ECO:0000256" key="1">
    <source>
        <dbReference type="SAM" id="MobiDB-lite"/>
    </source>
</evidence>
<name>A0A917QTB7_9ACTN</name>
<accession>A0A917QTB7</accession>
<feature type="compositionally biased region" description="Gly residues" evidence="1">
    <location>
        <begin position="23"/>
        <end position="32"/>
    </location>
</feature>
<dbReference type="AlphaFoldDB" id="A0A917QTB7"/>
<dbReference type="Proteomes" id="UP000637788">
    <property type="component" value="Unassembled WGS sequence"/>
</dbReference>
<sequence length="102" mass="9939">MAPEGNGQGSDDDADDSDEGDHNGGGKNGKGGKGGKDGKGKDEEPGDITPTGDAPTSHVQRRAIPALAPASASGEGTTSGEETPTSASQDGTVPLSPPASRL</sequence>
<evidence type="ECO:0000313" key="2">
    <source>
        <dbReference type="EMBL" id="GGK66959.1"/>
    </source>
</evidence>
<evidence type="ECO:0000313" key="3">
    <source>
        <dbReference type="Proteomes" id="UP000637788"/>
    </source>
</evidence>
<feature type="compositionally biased region" description="Low complexity" evidence="1">
    <location>
        <begin position="68"/>
        <end position="88"/>
    </location>
</feature>
<keyword evidence="3" id="KW-1185">Reference proteome</keyword>
<reference evidence="2" key="2">
    <citation type="submission" date="2020-09" db="EMBL/GenBank/DDBJ databases">
        <authorList>
            <person name="Sun Q."/>
            <person name="Ohkuma M."/>
        </authorList>
    </citation>
    <scope>NUCLEOTIDE SEQUENCE</scope>
    <source>
        <strain evidence="2">JCM 3035</strain>
    </source>
</reference>
<protein>
    <submittedName>
        <fullName evidence="2">Uncharacterized protein</fullName>
    </submittedName>
</protein>
<proteinExistence type="predicted"/>
<gene>
    <name evidence="2" type="ORF">GCM10010094_30030</name>
</gene>
<feature type="compositionally biased region" description="Acidic residues" evidence="1">
    <location>
        <begin position="10"/>
        <end position="19"/>
    </location>
</feature>
<comment type="caution">
    <text evidence="2">The sequence shown here is derived from an EMBL/GenBank/DDBJ whole genome shotgun (WGS) entry which is preliminary data.</text>
</comment>
<dbReference type="EMBL" id="BMPQ01000006">
    <property type="protein sequence ID" value="GGK66959.1"/>
    <property type="molecule type" value="Genomic_DNA"/>
</dbReference>
<feature type="region of interest" description="Disordered" evidence="1">
    <location>
        <begin position="1"/>
        <end position="102"/>
    </location>
</feature>